<protein>
    <submittedName>
        <fullName evidence="1">Uncharacterized protein</fullName>
    </submittedName>
</protein>
<dbReference type="EMBL" id="JAHRHY010000009">
    <property type="protein sequence ID" value="KAG9067015.1"/>
    <property type="molecule type" value="Genomic_DNA"/>
</dbReference>
<dbReference type="AlphaFoldDB" id="A0A9P8BSY5"/>
<organism evidence="1 2">
    <name type="scientific">Linnemannia hyalina</name>
    <dbReference type="NCBI Taxonomy" id="64524"/>
    <lineage>
        <taxon>Eukaryota</taxon>
        <taxon>Fungi</taxon>
        <taxon>Fungi incertae sedis</taxon>
        <taxon>Mucoromycota</taxon>
        <taxon>Mortierellomycotina</taxon>
        <taxon>Mortierellomycetes</taxon>
        <taxon>Mortierellales</taxon>
        <taxon>Mortierellaceae</taxon>
        <taxon>Linnemannia</taxon>
    </lineage>
</organism>
<evidence type="ECO:0000313" key="2">
    <source>
        <dbReference type="Proteomes" id="UP000707451"/>
    </source>
</evidence>
<comment type="caution">
    <text evidence="1">The sequence shown here is derived from an EMBL/GenBank/DDBJ whole genome shotgun (WGS) entry which is preliminary data.</text>
</comment>
<reference evidence="1" key="1">
    <citation type="submission" date="2021-06" db="EMBL/GenBank/DDBJ databases">
        <title>Genome Sequence of Mortierella hyaline Strain SCG-10, a Cold-Adapted, Nitrate-Reducing Fungus Isolated from Soil in Minnesota, USA.</title>
        <authorList>
            <person name="Aldossari N."/>
        </authorList>
    </citation>
    <scope>NUCLEOTIDE SEQUENCE</scope>
    <source>
        <strain evidence="1">SCG-10</strain>
    </source>
</reference>
<name>A0A9P8BSY5_9FUNG</name>
<keyword evidence="2" id="KW-1185">Reference proteome</keyword>
<evidence type="ECO:0000313" key="1">
    <source>
        <dbReference type="EMBL" id="KAG9067015.1"/>
    </source>
</evidence>
<gene>
    <name evidence="1" type="ORF">KI688_012927</name>
</gene>
<proteinExistence type="predicted"/>
<dbReference type="Proteomes" id="UP000707451">
    <property type="component" value="Unassembled WGS sequence"/>
</dbReference>
<sequence length="69" mass="8199">MDFRIPMFQEAATWLEKNWGFQTLTCHQPSRKRISMVDFLNGALVICYPLPTAKHHLVVRKRHAVHLRR</sequence>
<accession>A0A9P8BSY5</accession>